<keyword evidence="5" id="KW-0804">Transcription</keyword>
<dbReference type="EMBL" id="CP042912">
    <property type="protein sequence ID" value="QEG22310.1"/>
    <property type="molecule type" value="Genomic_DNA"/>
</dbReference>
<dbReference type="SUPFAM" id="SSF88659">
    <property type="entry name" value="Sigma3 and sigma4 domains of RNA polymerase sigma factors"/>
    <property type="match status" value="1"/>
</dbReference>
<evidence type="ECO:0000256" key="5">
    <source>
        <dbReference type="ARBA" id="ARBA00023163"/>
    </source>
</evidence>
<keyword evidence="8" id="KW-1185">Reference proteome</keyword>
<gene>
    <name evidence="7" type="primary">sigE_4</name>
    <name evidence="7" type="ORF">MFFC18_21860</name>
</gene>
<dbReference type="InterPro" id="IPR014284">
    <property type="entry name" value="RNA_pol_sigma-70_dom"/>
</dbReference>
<dbReference type="GO" id="GO:0003677">
    <property type="term" value="F:DNA binding"/>
    <property type="evidence" value="ECO:0007669"/>
    <property type="project" value="UniProtKB-KW"/>
</dbReference>
<accession>A0A5B9PBD8</accession>
<keyword evidence="3" id="KW-0731">Sigma factor</keyword>
<dbReference type="Proteomes" id="UP000322214">
    <property type="component" value="Chromosome"/>
</dbReference>
<dbReference type="InterPro" id="IPR013324">
    <property type="entry name" value="RNA_pol_sigma_r3/r4-like"/>
</dbReference>
<sequence length="203" mass="23351">MQDTPKTRYSLIGKLHDPQNLEAWNEFASIYQPLIFRICRQRGLQHADATDVTQEVMSRVSKAIGTFDGQQQGATFRGWLYRVTRNLVIDFFRRKENRQVAGGETGLLELIAANPGEAESHEFRLEYQRQIFSLVTNQVRDEVNPKTWQAFWRTEVENASVDSVAKSLDMNRGAVYVARSRVIARLRKAAERRIIESGESFDV</sequence>
<dbReference type="Pfam" id="PF04542">
    <property type="entry name" value="Sigma70_r2"/>
    <property type="match status" value="1"/>
</dbReference>
<keyword evidence="4" id="KW-0238">DNA-binding</keyword>
<feature type="domain" description="RNA polymerase sigma-70 region 2" evidence="6">
    <location>
        <begin position="31"/>
        <end position="96"/>
    </location>
</feature>
<dbReference type="Gene3D" id="1.10.1740.10">
    <property type="match status" value="1"/>
</dbReference>
<dbReference type="KEGG" id="mff:MFFC18_21860"/>
<evidence type="ECO:0000256" key="3">
    <source>
        <dbReference type="ARBA" id="ARBA00023082"/>
    </source>
</evidence>
<dbReference type="InterPro" id="IPR039425">
    <property type="entry name" value="RNA_pol_sigma-70-like"/>
</dbReference>
<evidence type="ECO:0000259" key="6">
    <source>
        <dbReference type="Pfam" id="PF04542"/>
    </source>
</evidence>
<comment type="similarity">
    <text evidence="1">Belongs to the sigma-70 factor family. ECF subfamily.</text>
</comment>
<evidence type="ECO:0000256" key="4">
    <source>
        <dbReference type="ARBA" id="ARBA00023125"/>
    </source>
</evidence>
<reference evidence="7 8" key="1">
    <citation type="submission" date="2019-08" db="EMBL/GenBank/DDBJ databases">
        <title>Deep-cultivation of Planctomycetes and their phenomic and genomic characterization uncovers novel biology.</title>
        <authorList>
            <person name="Wiegand S."/>
            <person name="Jogler M."/>
            <person name="Boedeker C."/>
            <person name="Pinto D."/>
            <person name="Vollmers J."/>
            <person name="Rivas-Marin E."/>
            <person name="Kohn T."/>
            <person name="Peeters S.H."/>
            <person name="Heuer A."/>
            <person name="Rast P."/>
            <person name="Oberbeckmann S."/>
            <person name="Bunk B."/>
            <person name="Jeske O."/>
            <person name="Meyerdierks A."/>
            <person name="Storesund J.E."/>
            <person name="Kallscheuer N."/>
            <person name="Luecker S."/>
            <person name="Lage O.M."/>
            <person name="Pohl T."/>
            <person name="Merkel B.J."/>
            <person name="Hornburger P."/>
            <person name="Mueller R.-W."/>
            <person name="Bruemmer F."/>
            <person name="Labrenz M."/>
            <person name="Spormann A.M."/>
            <person name="Op den Camp H."/>
            <person name="Overmann J."/>
            <person name="Amann R."/>
            <person name="Jetten M.S.M."/>
            <person name="Mascher T."/>
            <person name="Medema M.H."/>
            <person name="Devos D.P."/>
            <person name="Kaster A.-K."/>
            <person name="Ovreas L."/>
            <person name="Rohde M."/>
            <person name="Galperin M.Y."/>
            <person name="Jogler C."/>
        </authorList>
    </citation>
    <scope>NUCLEOTIDE SEQUENCE [LARGE SCALE GENOMIC DNA]</scope>
    <source>
        <strain evidence="7 8">FC18</strain>
    </source>
</reference>
<dbReference type="PANTHER" id="PTHR43133:SF8">
    <property type="entry name" value="RNA POLYMERASE SIGMA FACTOR HI_1459-RELATED"/>
    <property type="match status" value="1"/>
</dbReference>
<organism evidence="7 8">
    <name type="scientific">Mariniblastus fucicola</name>
    <dbReference type="NCBI Taxonomy" id="980251"/>
    <lineage>
        <taxon>Bacteria</taxon>
        <taxon>Pseudomonadati</taxon>
        <taxon>Planctomycetota</taxon>
        <taxon>Planctomycetia</taxon>
        <taxon>Pirellulales</taxon>
        <taxon>Pirellulaceae</taxon>
        <taxon>Mariniblastus</taxon>
    </lineage>
</organism>
<dbReference type="SUPFAM" id="SSF88946">
    <property type="entry name" value="Sigma2 domain of RNA polymerase sigma factors"/>
    <property type="match status" value="1"/>
</dbReference>
<dbReference type="InterPro" id="IPR013325">
    <property type="entry name" value="RNA_pol_sigma_r2"/>
</dbReference>
<dbReference type="GO" id="GO:0006352">
    <property type="term" value="P:DNA-templated transcription initiation"/>
    <property type="evidence" value="ECO:0007669"/>
    <property type="project" value="InterPro"/>
</dbReference>
<protein>
    <submittedName>
        <fullName evidence="7">ECF RNA polymerase sigma factor SigE</fullName>
    </submittedName>
</protein>
<evidence type="ECO:0000256" key="2">
    <source>
        <dbReference type="ARBA" id="ARBA00023015"/>
    </source>
</evidence>
<dbReference type="AlphaFoldDB" id="A0A5B9PBD8"/>
<evidence type="ECO:0000256" key="1">
    <source>
        <dbReference type="ARBA" id="ARBA00010641"/>
    </source>
</evidence>
<evidence type="ECO:0000313" key="8">
    <source>
        <dbReference type="Proteomes" id="UP000322214"/>
    </source>
</evidence>
<dbReference type="GO" id="GO:0016987">
    <property type="term" value="F:sigma factor activity"/>
    <property type="evidence" value="ECO:0007669"/>
    <property type="project" value="UniProtKB-KW"/>
</dbReference>
<evidence type="ECO:0000313" key="7">
    <source>
        <dbReference type="EMBL" id="QEG22310.1"/>
    </source>
</evidence>
<dbReference type="NCBIfam" id="TIGR02937">
    <property type="entry name" value="sigma70-ECF"/>
    <property type="match status" value="1"/>
</dbReference>
<proteinExistence type="inferred from homology"/>
<dbReference type="InterPro" id="IPR007627">
    <property type="entry name" value="RNA_pol_sigma70_r2"/>
</dbReference>
<dbReference type="STRING" id="980251.GCA_001642875_00122"/>
<keyword evidence="2" id="KW-0805">Transcription regulation</keyword>
<dbReference type="PANTHER" id="PTHR43133">
    <property type="entry name" value="RNA POLYMERASE ECF-TYPE SIGMA FACTO"/>
    <property type="match status" value="1"/>
</dbReference>
<name>A0A5B9PBD8_9BACT</name>
<dbReference type="RefSeq" id="WP_075081578.1">
    <property type="nucleotide sequence ID" value="NZ_CP042912.1"/>
</dbReference>